<feature type="transmembrane region" description="Helical" evidence="5">
    <location>
        <begin position="28"/>
        <end position="46"/>
    </location>
</feature>
<evidence type="ECO:0000256" key="1">
    <source>
        <dbReference type="ARBA" id="ARBA00004141"/>
    </source>
</evidence>
<dbReference type="GO" id="GO:0016020">
    <property type="term" value="C:membrane"/>
    <property type="evidence" value="ECO:0007669"/>
    <property type="project" value="UniProtKB-SubCell"/>
</dbReference>
<comment type="subcellular location">
    <subcellularLocation>
        <location evidence="1">Membrane</location>
        <topology evidence="1">Multi-pass membrane protein</topology>
    </subcellularLocation>
</comment>
<dbReference type="EMBL" id="CM035420">
    <property type="protein sequence ID" value="KAH7405155.1"/>
    <property type="molecule type" value="Genomic_DNA"/>
</dbReference>
<keyword evidence="2 5" id="KW-0812">Transmembrane</keyword>
<feature type="transmembrane region" description="Helical" evidence="5">
    <location>
        <begin position="114"/>
        <end position="137"/>
    </location>
</feature>
<name>A0A8T2T3T2_CERRI</name>
<sequence length="150" mass="16881">MSIILLVEDVWMTVRHVDFCFGRLKRTFVSAGVILFLLSFLGWPAAMNRKSFYLALYVTILALVILLLMSFTVLGFFALHHASDALEASSSFFRYHNYCNPASIQSFRTDLKPLILTSLTVDIILVLLYPIPFSAFISSANQPHSGDDLI</sequence>
<evidence type="ECO:0000256" key="2">
    <source>
        <dbReference type="ARBA" id="ARBA00022692"/>
    </source>
</evidence>
<accession>A0A8T2T3T2</accession>
<gene>
    <name evidence="6" type="ORF">KP509_15G058900</name>
</gene>
<dbReference type="Pfam" id="PF00335">
    <property type="entry name" value="Tetraspanin"/>
    <property type="match status" value="1"/>
</dbReference>
<keyword evidence="4 5" id="KW-0472">Membrane</keyword>
<organism evidence="6 7">
    <name type="scientific">Ceratopteris richardii</name>
    <name type="common">Triangle waterfern</name>
    <dbReference type="NCBI Taxonomy" id="49495"/>
    <lineage>
        <taxon>Eukaryota</taxon>
        <taxon>Viridiplantae</taxon>
        <taxon>Streptophyta</taxon>
        <taxon>Embryophyta</taxon>
        <taxon>Tracheophyta</taxon>
        <taxon>Polypodiopsida</taxon>
        <taxon>Polypodiidae</taxon>
        <taxon>Polypodiales</taxon>
        <taxon>Pteridineae</taxon>
        <taxon>Pteridaceae</taxon>
        <taxon>Parkerioideae</taxon>
        <taxon>Ceratopteris</taxon>
    </lineage>
</organism>
<evidence type="ECO:0000256" key="3">
    <source>
        <dbReference type="ARBA" id="ARBA00022989"/>
    </source>
</evidence>
<evidence type="ECO:0000256" key="5">
    <source>
        <dbReference type="SAM" id="Phobius"/>
    </source>
</evidence>
<evidence type="ECO:0000256" key="4">
    <source>
        <dbReference type="ARBA" id="ARBA00023136"/>
    </source>
</evidence>
<dbReference type="AlphaFoldDB" id="A0A8T2T3T2"/>
<keyword evidence="7" id="KW-1185">Reference proteome</keyword>
<evidence type="ECO:0000313" key="7">
    <source>
        <dbReference type="Proteomes" id="UP000825935"/>
    </source>
</evidence>
<reference evidence="6" key="1">
    <citation type="submission" date="2021-08" db="EMBL/GenBank/DDBJ databases">
        <title>WGS assembly of Ceratopteris richardii.</title>
        <authorList>
            <person name="Marchant D.B."/>
            <person name="Chen G."/>
            <person name="Jenkins J."/>
            <person name="Shu S."/>
            <person name="Leebens-Mack J."/>
            <person name="Grimwood J."/>
            <person name="Schmutz J."/>
            <person name="Soltis P."/>
            <person name="Soltis D."/>
            <person name="Chen Z.-H."/>
        </authorList>
    </citation>
    <scope>NUCLEOTIDE SEQUENCE</scope>
    <source>
        <strain evidence="6">Whitten #5841</strain>
        <tissue evidence="6">Leaf</tissue>
    </source>
</reference>
<feature type="transmembrane region" description="Helical" evidence="5">
    <location>
        <begin position="52"/>
        <end position="79"/>
    </location>
</feature>
<dbReference type="InterPro" id="IPR018499">
    <property type="entry name" value="Tetraspanin/Peripherin"/>
</dbReference>
<keyword evidence="3 5" id="KW-1133">Transmembrane helix</keyword>
<dbReference type="Proteomes" id="UP000825935">
    <property type="component" value="Chromosome 15"/>
</dbReference>
<evidence type="ECO:0000313" key="6">
    <source>
        <dbReference type="EMBL" id="KAH7405155.1"/>
    </source>
</evidence>
<protein>
    <submittedName>
        <fullName evidence="6">Uncharacterized protein</fullName>
    </submittedName>
</protein>
<comment type="caution">
    <text evidence="6">The sequence shown here is derived from an EMBL/GenBank/DDBJ whole genome shotgun (WGS) entry which is preliminary data.</text>
</comment>
<proteinExistence type="predicted"/>